<reference evidence="2" key="1">
    <citation type="journal article" date="2017" name="Nat. Ecol. Evol.">
        <title>Genome expansion and lineage-specific genetic innovations in the forest pathogenic fungi Armillaria.</title>
        <authorList>
            <person name="Sipos G."/>
            <person name="Prasanna A.N."/>
            <person name="Walter M.C."/>
            <person name="O'Connor E."/>
            <person name="Balint B."/>
            <person name="Krizsan K."/>
            <person name="Kiss B."/>
            <person name="Hess J."/>
            <person name="Varga T."/>
            <person name="Slot J."/>
            <person name="Riley R."/>
            <person name="Boka B."/>
            <person name="Rigling D."/>
            <person name="Barry K."/>
            <person name="Lee J."/>
            <person name="Mihaltcheva S."/>
            <person name="LaButti K."/>
            <person name="Lipzen A."/>
            <person name="Waldron R."/>
            <person name="Moloney N.M."/>
            <person name="Sperisen C."/>
            <person name="Kredics L."/>
            <person name="Vagvoelgyi C."/>
            <person name="Patrignani A."/>
            <person name="Fitzpatrick D."/>
            <person name="Nagy I."/>
            <person name="Doyle S."/>
            <person name="Anderson J.B."/>
            <person name="Grigoriev I.V."/>
            <person name="Gueldener U."/>
            <person name="Muensterkoetter M."/>
            <person name="Nagy L.G."/>
        </authorList>
    </citation>
    <scope>NUCLEOTIDE SEQUENCE [LARGE SCALE GENOMIC DNA]</scope>
    <source>
        <strain evidence="2">28-4</strain>
    </source>
</reference>
<proteinExistence type="predicted"/>
<dbReference type="PANTHER" id="PTHR43330">
    <property type="entry name" value="METHIONINE AMINOPEPTIDASE"/>
    <property type="match status" value="1"/>
</dbReference>
<accession>A0A2H3B6I8</accession>
<dbReference type="STRING" id="1076256.A0A2H3B6I8"/>
<dbReference type="PANTHER" id="PTHR43330:SF8">
    <property type="entry name" value="METHIONINE AMINOPEPTIDASE 1D, MITOCHONDRIAL"/>
    <property type="match status" value="1"/>
</dbReference>
<evidence type="ECO:0000313" key="2">
    <source>
        <dbReference type="Proteomes" id="UP000218334"/>
    </source>
</evidence>
<dbReference type="AlphaFoldDB" id="A0A2H3B6I8"/>
<dbReference type="EMBL" id="KZ293504">
    <property type="protein sequence ID" value="PBK59453.1"/>
    <property type="molecule type" value="Genomic_DNA"/>
</dbReference>
<gene>
    <name evidence="1" type="ORF">ARMSODRAFT_1090773</name>
</gene>
<evidence type="ECO:0000313" key="1">
    <source>
        <dbReference type="EMBL" id="PBK59453.1"/>
    </source>
</evidence>
<name>A0A2H3B6I8_9AGAR</name>
<dbReference type="Proteomes" id="UP000218334">
    <property type="component" value="Unassembled WGS sequence"/>
</dbReference>
<organism evidence="1 2">
    <name type="scientific">Armillaria solidipes</name>
    <dbReference type="NCBI Taxonomy" id="1076256"/>
    <lineage>
        <taxon>Eukaryota</taxon>
        <taxon>Fungi</taxon>
        <taxon>Dikarya</taxon>
        <taxon>Basidiomycota</taxon>
        <taxon>Agaricomycotina</taxon>
        <taxon>Agaricomycetes</taxon>
        <taxon>Agaricomycetidae</taxon>
        <taxon>Agaricales</taxon>
        <taxon>Marasmiineae</taxon>
        <taxon>Physalacriaceae</taxon>
        <taxon>Armillaria</taxon>
    </lineage>
</organism>
<sequence length="135" mass="14662">MATPQKPSLSETLTQDARGRILCATTSDSLKKGTAACGPGKPIRQAILHSVAGCRSQLRIEFCISGQFKAGHGIGTTFHTKPWILHAYNEAPGIMEPGHYVAIEACCPLRLFKVQILRNGFFLMVGRRVPKSEVA</sequence>
<dbReference type="InterPro" id="IPR036005">
    <property type="entry name" value="Creatinase/aminopeptidase-like"/>
</dbReference>
<keyword evidence="2" id="KW-1185">Reference proteome</keyword>
<dbReference type="SUPFAM" id="SSF55920">
    <property type="entry name" value="Creatinase/aminopeptidase"/>
    <property type="match status" value="1"/>
</dbReference>
<protein>
    <submittedName>
        <fullName evidence="1">Uncharacterized protein</fullName>
    </submittedName>
</protein>
<dbReference type="Gene3D" id="3.90.230.10">
    <property type="entry name" value="Creatinase/methionine aminopeptidase superfamily"/>
    <property type="match status" value="1"/>
</dbReference>
<dbReference type="GO" id="GO:0070006">
    <property type="term" value="F:metalloaminopeptidase activity"/>
    <property type="evidence" value="ECO:0007669"/>
    <property type="project" value="TreeGrafter"/>
</dbReference>